<dbReference type="AlphaFoldDB" id="A0A8J7Q4P6"/>
<proteinExistence type="predicted"/>
<organism evidence="1 2">
    <name type="scientific">Acanthopleuribacter pedis</name>
    <dbReference type="NCBI Taxonomy" id="442870"/>
    <lineage>
        <taxon>Bacteria</taxon>
        <taxon>Pseudomonadati</taxon>
        <taxon>Acidobacteriota</taxon>
        <taxon>Holophagae</taxon>
        <taxon>Acanthopleuribacterales</taxon>
        <taxon>Acanthopleuribacteraceae</taxon>
        <taxon>Acanthopleuribacter</taxon>
    </lineage>
</organism>
<accession>A0A8J7Q4P6</accession>
<name>A0A8J7Q4P6_9BACT</name>
<dbReference type="EMBL" id="JAFREP010000003">
    <property type="protein sequence ID" value="MBO1317746.1"/>
    <property type="molecule type" value="Genomic_DNA"/>
</dbReference>
<evidence type="ECO:0000313" key="1">
    <source>
        <dbReference type="EMBL" id="MBO1317746.1"/>
    </source>
</evidence>
<keyword evidence="2" id="KW-1185">Reference proteome</keyword>
<comment type="caution">
    <text evidence="1">The sequence shown here is derived from an EMBL/GenBank/DDBJ whole genome shotgun (WGS) entry which is preliminary data.</text>
</comment>
<gene>
    <name evidence="1" type="ORF">J3U88_04680</name>
</gene>
<dbReference type="Proteomes" id="UP000664417">
    <property type="component" value="Unassembled WGS sequence"/>
</dbReference>
<dbReference type="RefSeq" id="WP_207857172.1">
    <property type="nucleotide sequence ID" value="NZ_JAFREP010000003.1"/>
</dbReference>
<evidence type="ECO:0000313" key="2">
    <source>
        <dbReference type="Proteomes" id="UP000664417"/>
    </source>
</evidence>
<sequence>MSGIQGIGQQQRRMSVDISHQPQQIQGLQVGRHQRSNSMSVLPPHLSGFHGPQKMQDRIKAPMIFSHGSLEKHENSRTLRWATTAFNHTRRTMAIGAQNKPENQDRTAEWSAVATGTARGKEVIWKSGKMVGKDFKPKEPGFTMFMKEKGPRLTPDGGRDHIEKMAKRSEITRGGNCQEQTAVAYMHLINEAQGVKNAAYMSVNNHCFILMNYDDNVDFTDPTTWNTNATICDPWGGMVCTVEQLLEGKGDFLVMGSEVPIGKEDVARVQNYIMANVATMDCHDFETLVDTPKERKERDPRLFGVMV</sequence>
<protein>
    <submittedName>
        <fullName evidence="1">Uncharacterized protein</fullName>
    </submittedName>
</protein>
<reference evidence="1" key="1">
    <citation type="submission" date="2021-03" db="EMBL/GenBank/DDBJ databases">
        <authorList>
            <person name="Wang G."/>
        </authorList>
    </citation>
    <scope>NUCLEOTIDE SEQUENCE</scope>
    <source>
        <strain evidence="1">KCTC 12899</strain>
    </source>
</reference>